<evidence type="ECO:0000256" key="6">
    <source>
        <dbReference type="SAM" id="MobiDB-lite"/>
    </source>
</evidence>
<comment type="similarity">
    <text evidence="1 5">Belongs to the peptidase S8 family.</text>
</comment>
<reference evidence="9 10" key="1">
    <citation type="submission" date="2016-10" db="EMBL/GenBank/DDBJ databases">
        <authorList>
            <person name="de Groot N.N."/>
        </authorList>
    </citation>
    <scope>NUCLEOTIDE SEQUENCE [LARGE SCALE GENOMIC DNA]</scope>
    <source>
        <strain evidence="9 10">CGMCC 4.5506</strain>
    </source>
</reference>
<keyword evidence="7" id="KW-0472">Membrane</keyword>
<feature type="compositionally biased region" description="Polar residues" evidence="6">
    <location>
        <begin position="342"/>
        <end position="355"/>
    </location>
</feature>
<evidence type="ECO:0000256" key="2">
    <source>
        <dbReference type="ARBA" id="ARBA00022670"/>
    </source>
</evidence>
<evidence type="ECO:0000313" key="9">
    <source>
        <dbReference type="EMBL" id="SDD39275.1"/>
    </source>
</evidence>
<feature type="signal peptide" evidence="8">
    <location>
        <begin position="1"/>
        <end position="26"/>
    </location>
</feature>
<dbReference type="Proteomes" id="UP000199494">
    <property type="component" value="Unassembled WGS sequence"/>
</dbReference>
<organism evidence="9 10">
    <name type="scientific">Prauserella marina</name>
    <dbReference type="NCBI Taxonomy" id="530584"/>
    <lineage>
        <taxon>Bacteria</taxon>
        <taxon>Bacillati</taxon>
        <taxon>Actinomycetota</taxon>
        <taxon>Actinomycetes</taxon>
        <taxon>Pseudonocardiales</taxon>
        <taxon>Pseudonocardiaceae</taxon>
        <taxon>Prauserella</taxon>
    </lineage>
</organism>
<dbReference type="Pfam" id="PF00082">
    <property type="entry name" value="Peptidase_S8"/>
    <property type="match status" value="1"/>
</dbReference>
<protein>
    <submittedName>
        <fullName evidence="9">Serine protease, subtilisin family</fullName>
    </submittedName>
</protein>
<dbReference type="InterPro" id="IPR036852">
    <property type="entry name" value="Peptidase_S8/S53_dom_sf"/>
</dbReference>
<evidence type="ECO:0000313" key="10">
    <source>
        <dbReference type="Proteomes" id="UP000199494"/>
    </source>
</evidence>
<proteinExistence type="inferred from homology"/>
<dbReference type="EMBL" id="FMZE01000008">
    <property type="protein sequence ID" value="SDD39275.1"/>
    <property type="molecule type" value="Genomic_DNA"/>
</dbReference>
<keyword evidence="7" id="KW-0812">Transmembrane</keyword>
<dbReference type="RefSeq" id="WP_091807552.1">
    <property type="nucleotide sequence ID" value="NZ_CP016353.1"/>
</dbReference>
<evidence type="ECO:0000256" key="1">
    <source>
        <dbReference type="ARBA" id="ARBA00011073"/>
    </source>
</evidence>
<dbReference type="PRINTS" id="PR00723">
    <property type="entry name" value="SUBTILISIN"/>
</dbReference>
<keyword evidence="4" id="KW-0720">Serine protease</keyword>
<comment type="caution">
    <text evidence="5">Lacks conserved residue(s) required for the propagation of feature annotation.</text>
</comment>
<accession>A0A1G6UFD1</accession>
<keyword evidence="10" id="KW-1185">Reference proteome</keyword>
<dbReference type="InterPro" id="IPR015500">
    <property type="entry name" value="Peptidase_S8_subtilisin-rel"/>
</dbReference>
<dbReference type="InterPro" id="IPR000209">
    <property type="entry name" value="Peptidase_S8/S53_dom"/>
</dbReference>
<dbReference type="STRING" id="530584.SAMN05421630_10810"/>
<dbReference type="PANTHER" id="PTHR43399:SF4">
    <property type="entry name" value="CELL WALL-ASSOCIATED PROTEASE"/>
    <property type="match status" value="1"/>
</dbReference>
<evidence type="ECO:0000256" key="4">
    <source>
        <dbReference type="ARBA" id="ARBA00022825"/>
    </source>
</evidence>
<keyword evidence="8" id="KW-0732">Signal</keyword>
<feature type="region of interest" description="Disordered" evidence="6">
    <location>
        <begin position="337"/>
        <end position="356"/>
    </location>
</feature>
<evidence type="ECO:0000256" key="7">
    <source>
        <dbReference type="SAM" id="Phobius"/>
    </source>
</evidence>
<dbReference type="InterPro" id="IPR051048">
    <property type="entry name" value="Peptidase_S8/S53_subtilisin"/>
</dbReference>
<name>A0A1G6UFD1_9PSEU</name>
<feature type="region of interest" description="Disordered" evidence="6">
    <location>
        <begin position="399"/>
        <end position="437"/>
    </location>
</feature>
<evidence type="ECO:0000256" key="5">
    <source>
        <dbReference type="PROSITE-ProRule" id="PRU01240"/>
    </source>
</evidence>
<evidence type="ECO:0000256" key="3">
    <source>
        <dbReference type="ARBA" id="ARBA00022801"/>
    </source>
</evidence>
<keyword evidence="2 9" id="KW-0645">Protease</keyword>
<keyword evidence="3" id="KW-0378">Hydrolase</keyword>
<dbReference type="GO" id="GO:0004252">
    <property type="term" value="F:serine-type endopeptidase activity"/>
    <property type="evidence" value="ECO:0007669"/>
    <property type="project" value="InterPro"/>
</dbReference>
<dbReference type="PROSITE" id="PS51892">
    <property type="entry name" value="SUBTILASE"/>
    <property type="match status" value="1"/>
</dbReference>
<dbReference type="PANTHER" id="PTHR43399">
    <property type="entry name" value="SUBTILISIN-RELATED"/>
    <property type="match status" value="1"/>
</dbReference>
<evidence type="ECO:0000256" key="8">
    <source>
        <dbReference type="SAM" id="SignalP"/>
    </source>
</evidence>
<dbReference type="AlphaFoldDB" id="A0A1G6UFD1"/>
<sequence>MTRKHHTRKPLAAVLAALVLTITAWGGATVVTAPAAVAQDRCVPPGTHHAPVPWPQHLLAPDQVWPLSTGRGQRVAVIGTGVETPPQLAGKVSASTDLAPADTTGRDSGRTDCLGIGTGVAGIIAANPEPGTGFRGMAPGATVLSAKVVGDSYPTQSGDSVDPGILASALDWAVGENATVIAVPVVSYRDSPALRAAVDRALRANTVIVAAVGDTNGQDDAPLTPYPAAYPGVLAVGAIDTTTTAAGFSRTGPVDLVAPGDNITTTQPGHGLAPVSGTAYAAAYTAATTALVRSYYPDLPAPAVVARLKATAAPAPETPGSTRYGAGIINPHQAITEHTGDGAQTSPNTSVSRQPPTDEEIAAAQATMNGQTLGYTLTAAGIALTLLIAGIIVFGPLGKRRNWRPGNTPTSEEHLLRHHQPEPPRNLFDDLNQRKRR</sequence>
<dbReference type="Gene3D" id="3.40.50.200">
    <property type="entry name" value="Peptidase S8/S53 domain"/>
    <property type="match status" value="1"/>
</dbReference>
<feature type="chain" id="PRO_5043825723" evidence="8">
    <location>
        <begin position="27"/>
        <end position="437"/>
    </location>
</feature>
<feature type="transmembrane region" description="Helical" evidence="7">
    <location>
        <begin position="373"/>
        <end position="394"/>
    </location>
</feature>
<dbReference type="SUPFAM" id="SSF52743">
    <property type="entry name" value="Subtilisin-like"/>
    <property type="match status" value="1"/>
</dbReference>
<feature type="compositionally biased region" description="Basic and acidic residues" evidence="6">
    <location>
        <begin position="411"/>
        <end position="437"/>
    </location>
</feature>
<keyword evidence="7" id="KW-1133">Transmembrane helix</keyword>
<gene>
    <name evidence="9" type="ORF">SAMN05421630_10810</name>
</gene>
<dbReference type="OrthoDB" id="9798386at2"/>
<dbReference type="GO" id="GO:0006508">
    <property type="term" value="P:proteolysis"/>
    <property type="evidence" value="ECO:0007669"/>
    <property type="project" value="UniProtKB-KW"/>
</dbReference>